<reference evidence="1" key="2">
    <citation type="submission" date="2023-06" db="EMBL/GenBank/DDBJ databases">
        <authorList>
            <person name="Kobayashi Y."/>
            <person name="Kayamori A."/>
            <person name="Aoki K."/>
            <person name="Shiwa Y."/>
            <person name="Fujita N."/>
            <person name="Sugita T."/>
            <person name="Iwasaki W."/>
            <person name="Tanaka N."/>
            <person name="Takashima M."/>
        </authorList>
    </citation>
    <scope>NUCLEOTIDE SEQUENCE</scope>
    <source>
        <strain evidence="1">HIS016</strain>
    </source>
</reference>
<protein>
    <recommendedName>
        <fullName evidence="3">Metallo-beta-lactamase domain-containing protein</fullName>
    </recommendedName>
</protein>
<dbReference type="AlphaFoldDB" id="A0AAD3TNM6"/>
<dbReference type="Gene3D" id="3.60.15.10">
    <property type="entry name" value="Ribonuclease Z/Hydroxyacylglutathione hydrolase-like"/>
    <property type="match status" value="1"/>
</dbReference>
<dbReference type="GO" id="GO:0005634">
    <property type="term" value="C:nucleus"/>
    <property type="evidence" value="ECO:0007669"/>
    <property type="project" value="TreeGrafter"/>
</dbReference>
<gene>
    <name evidence="1" type="ORF">CspeluHIS016_0101910</name>
</gene>
<evidence type="ECO:0000313" key="1">
    <source>
        <dbReference type="EMBL" id="GMK53605.1"/>
    </source>
</evidence>
<dbReference type="PANTHER" id="PTHR46018">
    <property type="entry name" value="ZINC PHOSPHODIESTERASE ELAC PROTEIN 1"/>
    <property type="match status" value="1"/>
</dbReference>
<evidence type="ECO:0000313" key="2">
    <source>
        <dbReference type="Proteomes" id="UP001222932"/>
    </source>
</evidence>
<dbReference type="GO" id="GO:0042781">
    <property type="term" value="F:3'-tRNA processing endoribonuclease activity"/>
    <property type="evidence" value="ECO:0007669"/>
    <property type="project" value="TreeGrafter"/>
</dbReference>
<dbReference type="SUPFAM" id="SSF56281">
    <property type="entry name" value="Metallo-hydrolase/oxidoreductase"/>
    <property type="match status" value="1"/>
</dbReference>
<proteinExistence type="predicted"/>
<dbReference type="InterPro" id="IPR036866">
    <property type="entry name" value="RibonucZ/Hydroxyglut_hydro"/>
</dbReference>
<sequence length="595" mass="63919">MSGIVENGGRCTPPCVATKKAPHPVSVHFLGTCSGGGPVSSRQCSSLAVDFGNNIWLFDAADGTNNRLHQSALRMVNISRIFVTHMHADHILGIVAIMSVIMSGVGQSEAGLERLRAAGTSKKADINIYGPVGVRELIRTTLRLTQVTLTGTYAVHELVPPGSEKGVRCSEAELHVNEAVGRDVLANEEGVWEMIVDERPTKGSKGWMVSAGPLVHRVPSIGYVLQEPAPRKPLDTARLIPLLQANAKELAAQDPPVRHPLSLLSHLSSVPPPQPLTLPSGEVLHAPEPTGEPGRKLVIFGDCAGGTPNEALQRMCHNASLLVHECTNAAIPESVGKGDRGRAVRASGLEQSLEAKRSKEFDQAAKDRGVVREPWIFLGKHGTTSSAVKAVEAFADKRDAIRIKARSRGHATPDEVGEFAYAINARRVAVNHFSAMFPSPRFATNEPLPALLGPKSPFPYPVPAAEFVGVKPLPLNASELHLRMIMQSLVNQISAIWNGPSCHDHALQGPEPHLVKLAVATRDFMVLRVPSHELSESEVEVMRAAREDAVRVMKSWSCDGGAWVSEGGEWRWIGVDAPPAIEGDAPENVRLDGTG</sequence>
<name>A0AAD3TNM6_9TREE</name>
<reference evidence="1" key="1">
    <citation type="journal article" date="2023" name="BMC Genomics">
        <title>Chromosome-level genome assemblies of Cutaneotrichosporon spp. (Trichosporonales, Basidiomycota) reveal imbalanced evolution between nucleotide sequences and chromosome synteny.</title>
        <authorList>
            <person name="Kobayashi Y."/>
            <person name="Kayamori A."/>
            <person name="Aoki K."/>
            <person name="Shiwa Y."/>
            <person name="Matsutani M."/>
            <person name="Fujita N."/>
            <person name="Sugita T."/>
            <person name="Iwasaki W."/>
            <person name="Tanaka N."/>
            <person name="Takashima M."/>
        </authorList>
    </citation>
    <scope>NUCLEOTIDE SEQUENCE</scope>
    <source>
        <strain evidence="1">HIS016</strain>
    </source>
</reference>
<dbReference type="Proteomes" id="UP001222932">
    <property type="component" value="Unassembled WGS sequence"/>
</dbReference>
<comment type="caution">
    <text evidence="1">The sequence shown here is derived from an EMBL/GenBank/DDBJ whole genome shotgun (WGS) entry which is preliminary data.</text>
</comment>
<keyword evidence="2" id="KW-1185">Reference proteome</keyword>
<dbReference type="PANTHER" id="PTHR46018:SF2">
    <property type="entry name" value="ZINC PHOSPHODIESTERASE ELAC PROTEIN 1"/>
    <property type="match status" value="1"/>
</dbReference>
<evidence type="ECO:0008006" key="3">
    <source>
        <dbReference type="Google" id="ProtNLM"/>
    </source>
</evidence>
<dbReference type="EMBL" id="BTCM01000001">
    <property type="protein sequence ID" value="GMK53605.1"/>
    <property type="molecule type" value="Genomic_DNA"/>
</dbReference>
<organism evidence="1 2">
    <name type="scientific">Cutaneotrichosporon spelunceum</name>
    <dbReference type="NCBI Taxonomy" id="1672016"/>
    <lineage>
        <taxon>Eukaryota</taxon>
        <taxon>Fungi</taxon>
        <taxon>Dikarya</taxon>
        <taxon>Basidiomycota</taxon>
        <taxon>Agaricomycotina</taxon>
        <taxon>Tremellomycetes</taxon>
        <taxon>Trichosporonales</taxon>
        <taxon>Trichosporonaceae</taxon>
        <taxon>Cutaneotrichosporon</taxon>
    </lineage>
</organism>
<accession>A0AAD3TNM6</accession>